<evidence type="ECO:0000256" key="1">
    <source>
        <dbReference type="ARBA" id="ARBA00022771"/>
    </source>
</evidence>
<dbReference type="InterPro" id="IPR001841">
    <property type="entry name" value="Znf_RING"/>
</dbReference>
<dbReference type="PROSITE" id="PS50089">
    <property type="entry name" value="ZF_RING_2"/>
    <property type="match status" value="1"/>
</dbReference>
<keyword evidence="1 3" id="KW-0479">Metal-binding</keyword>
<evidence type="ECO:0000256" key="2">
    <source>
        <dbReference type="ARBA" id="ARBA00022833"/>
    </source>
</evidence>
<feature type="domain" description="RING-type" evidence="4">
    <location>
        <begin position="3"/>
        <end position="53"/>
    </location>
</feature>
<dbReference type="GO" id="GO:0008270">
    <property type="term" value="F:zinc ion binding"/>
    <property type="evidence" value="ECO:0007669"/>
    <property type="project" value="UniProtKB-KW"/>
</dbReference>
<sequence length="458" mass="53484">MDCPSCRRDMAFLDDCRLLPCRVSCILCSACLKDHVERSQVKVNDNFSCPLCKGQLKWTHNGLKSFKKIIIDKSSSVNLQQLIFGEKRRIMEKKTQEIDKIRRRAFQLNALIAKRQIYLIQEINSLYNKKMAECERGIGLYEKNMNLSSRKMGNDDSSLVLSIVYDYEKNGNKLPEFFPDHCNLSLGKIQEFDEEKPVYSKFTELIRPIEILTSNDCCYLKTNLNILKVSNTIEIEFPSIIVKYPVIFDGLGITDINVSKDKTLYGLKYDNYKNFQIFRWRKRDGHVEKCNYDICQNLASSNDNDVISFLAKDDLIVHDVNLKQVSIKRNFYSSNFRPLTIFRDGFLFVLQTSLNFVCYKVSNVNGKLFLDGIVETTIMDGKYSIRKDIINEIKRGCLLVTNDKFVFLIDPRIREAKAYLQQNNYESGTLKGYYTKIDEIHFYFWKTNSLSKTECYYF</sequence>
<proteinExistence type="predicted"/>
<organism evidence="5 6">
    <name type="scientific">Dimorphilus gyrociliatus</name>
    <dbReference type="NCBI Taxonomy" id="2664684"/>
    <lineage>
        <taxon>Eukaryota</taxon>
        <taxon>Metazoa</taxon>
        <taxon>Spiralia</taxon>
        <taxon>Lophotrochozoa</taxon>
        <taxon>Annelida</taxon>
        <taxon>Polychaeta</taxon>
        <taxon>Polychaeta incertae sedis</taxon>
        <taxon>Dinophilidae</taxon>
        <taxon>Dimorphilus</taxon>
    </lineage>
</organism>
<keyword evidence="2" id="KW-0862">Zinc</keyword>
<reference evidence="5 6" key="1">
    <citation type="submission" date="2020-08" db="EMBL/GenBank/DDBJ databases">
        <authorList>
            <person name="Hejnol A."/>
        </authorList>
    </citation>
    <scope>NUCLEOTIDE SEQUENCE [LARGE SCALE GENOMIC DNA]</scope>
</reference>
<comment type="caution">
    <text evidence="5">The sequence shown here is derived from an EMBL/GenBank/DDBJ whole genome shotgun (WGS) entry which is preliminary data.</text>
</comment>
<dbReference type="OrthoDB" id="9984778at2759"/>
<protein>
    <submittedName>
        <fullName evidence="5">DgyrCDS3677</fullName>
    </submittedName>
</protein>
<dbReference type="Proteomes" id="UP000549394">
    <property type="component" value="Unassembled WGS sequence"/>
</dbReference>
<gene>
    <name evidence="5" type="ORF">DGYR_LOCUS3396</name>
</gene>
<dbReference type="EMBL" id="CAJFCJ010000005">
    <property type="protein sequence ID" value="CAD5114568.1"/>
    <property type="molecule type" value="Genomic_DNA"/>
</dbReference>
<keyword evidence="6" id="KW-1185">Reference proteome</keyword>
<name>A0A7I8VJ23_9ANNE</name>
<keyword evidence="1 3" id="KW-0863">Zinc-finger</keyword>
<evidence type="ECO:0000259" key="4">
    <source>
        <dbReference type="PROSITE" id="PS50089"/>
    </source>
</evidence>
<dbReference type="AlphaFoldDB" id="A0A7I8VJ23"/>
<evidence type="ECO:0000256" key="3">
    <source>
        <dbReference type="PROSITE-ProRule" id="PRU00175"/>
    </source>
</evidence>
<evidence type="ECO:0000313" key="5">
    <source>
        <dbReference type="EMBL" id="CAD5114568.1"/>
    </source>
</evidence>
<evidence type="ECO:0000313" key="6">
    <source>
        <dbReference type="Proteomes" id="UP000549394"/>
    </source>
</evidence>
<accession>A0A7I8VJ23</accession>